<dbReference type="InterPro" id="IPR001761">
    <property type="entry name" value="Peripla_BP/Lac1_sug-bd_dom"/>
</dbReference>
<evidence type="ECO:0000313" key="7">
    <source>
        <dbReference type="EMBL" id="OZG61865.1"/>
    </source>
</evidence>
<evidence type="ECO:0000256" key="1">
    <source>
        <dbReference type="ARBA" id="ARBA00022491"/>
    </source>
</evidence>
<evidence type="ECO:0000256" key="3">
    <source>
        <dbReference type="ARBA" id="ARBA00023125"/>
    </source>
</evidence>
<dbReference type="AlphaFoldDB" id="A0A261FSA9"/>
<evidence type="ECO:0000256" key="4">
    <source>
        <dbReference type="ARBA" id="ARBA00023163"/>
    </source>
</evidence>
<keyword evidence="4" id="KW-0804">Transcription</keyword>
<name>A0A261FSA9_9BIFI</name>
<dbReference type="PROSITE" id="PS50932">
    <property type="entry name" value="HTH_LACI_2"/>
    <property type="match status" value="1"/>
</dbReference>
<dbReference type="GO" id="GO:0003700">
    <property type="term" value="F:DNA-binding transcription factor activity"/>
    <property type="evidence" value="ECO:0007669"/>
    <property type="project" value="TreeGrafter"/>
</dbReference>
<dbReference type="Pfam" id="PF00532">
    <property type="entry name" value="Peripla_BP_1"/>
    <property type="match status" value="1"/>
</dbReference>
<dbReference type="PANTHER" id="PTHR30146:SF148">
    <property type="entry name" value="HTH-TYPE TRANSCRIPTIONAL REPRESSOR PURR-RELATED"/>
    <property type="match status" value="1"/>
</dbReference>
<dbReference type="Proteomes" id="UP000216871">
    <property type="component" value="Unassembled WGS sequence"/>
</dbReference>
<feature type="compositionally biased region" description="Low complexity" evidence="5">
    <location>
        <begin position="123"/>
        <end position="135"/>
    </location>
</feature>
<dbReference type="Gene3D" id="1.10.260.40">
    <property type="entry name" value="lambda repressor-like DNA-binding domains"/>
    <property type="match status" value="1"/>
</dbReference>
<dbReference type="CDD" id="cd01392">
    <property type="entry name" value="HTH_LacI"/>
    <property type="match status" value="1"/>
</dbReference>
<keyword evidence="1" id="KW-0678">Repressor</keyword>
<sequence>MTQRKATDRVRLADVAEEAGVAISTVSRVFGNPDRVNFQTVEHVRAVAERLGYRPNPRRRSAGNAVLGAASAGMYGTASADDIGSHDGSDAAVDVRRPAGSVGASATAGERMPAAPSVPGTFPSSPSASALSSGSQTANENGRLRPYDTESRRGGTAVPRANVASSRTGGGARQRAERGVEGGIIALVVKDTADGISSQILKGAQVTAMESDSAVSIIETGQSQARTQQMLTHLEGKVDGIILASDSPGIDFIRNYAKRMPLVVLNRPVDGVPSVVPDPRIGVVRALSLLRRYHHTAITYVSGPSASWANQSR</sequence>
<feature type="domain" description="HTH lacI-type" evidence="6">
    <location>
        <begin position="10"/>
        <end position="64"/>
    </location>
</feature>
<dbReference type="InterPro" id="IPR028082">
    <property type="entry name" value="Peripla_BP_I"/>
</dbReference>
<reference evidence="7 8" key="1">
    <citation type="journal article" date="2017" name="BMC Genomics">
        <title>Comparative genomic and phylogenomic analyses of the Bifidobacteriaceae family.</title>
        <authorList>
            <person name="Lugli G.A."/>
            <person name="Milani C."/>
            <person name="Turroni F."/>
            <person name="Duranti S."/>
            <person name="Mancabelli L."/>
            <person name="Mangifesta M."/>
            <person name="Ferrario C."/>
            <person name="Modesto M."/>
            <person name="Mattarelli P."/>
            <person name="Jiri K."/>
            <person name="van Sinderen D."/>
            <person name="Ventura M."/>
        </authorList>
    </citation>
    <scope>NUCLEOTIDE SEQUENCE [LARGE SCALE GENOMIC DNA]</scope>
    <source>
        <strain evidence="7 8">DSM 100196</strain>
    </source>
</reference>
<dbReference type="SUPFAM" id="SSF53822">
    <property type="entry name" value="Periplasmic binding protein-like I"/>
    <property type="match status" value="1"/>
</dbReference>
<dbReference type="InterPro" id="IPR000843">
    <property type="entry name" value="HTH_LacI"/>
</dbReference>
<keyword evidence="3" id="KW-0238">DNA-binding</keyword>
<evidence type="ECO:0000256" key="5">
    <source>
        <dbReference type="SAM" id="MobiDB-lite"/>
    </source>
</evidence>
<evidence type="ECO:0000256" key="2">
    <source>
        <dbReference type="ARBA" id="ARBA00023015"/>
    </source>
</evidence>
<accession>A0A261FSA9</accession>
<feature type="region of interest" description="Disordered" evidence="5">
    <location>
        <begin position="100"/>
        <end position="176"/>
    </location>
</feature>
<proteinExistence type="predicted"/>
<keyword evidence="8" id="KW-1185">Reference proteome</keyword>
<dbReference type="SUPFAM" id="SSF47413">
    <property type="entry name" value="lambda repressor-like DNA-binding domains"/>
    <property type="match status" value="1"/>
</dbReference>
<feature type="compositionally biased region" description="Basic and acidic residues" evidence="5">
    <location>
        <begin position="142"/>
        <end position="153"/>
    </location>
</feature>
<evidence type="ECO:0000259" key="6">
    <source>
        <dbReference type="PROSITE" id="PS50932"/>
    </source>
</evidence>
<dbReference type="InterPro" id="IPR010982">
    <property type="entry name" value="Lambda_DNA-bd_dom_sf"/>
</dbReference>
<dbReference type="Gene3D" id="3.40.50.2300">
    <property type="match status" value="2"/>
</dbReference>
<dbReference type="Pfam" id="PF00356">
    <property type="entry name" value="LacI"/>
    <property type="match status" value="1"/>
</dbReference>
<dbReference type="SMART" id="SM00354">
    <property type="entry name" value="HTH_LACI"/>
    <property type="match status" value="1"/>
</dbReference>
<gene>
    <name evidence="7" type="ORF">BMYO_0015</name>
</gene>
<keyword evidence="2" id="KW-0805">Transcription regulation</keyword>
<evidence type="ECO:0000313" key="8">
    <source>
        <dbReference type="Proteomes" id="UP000216871"/>
    </source>
</evidence>
<dbReference type="EMBL" id="MWWW01000001">
    <property type="protein sequence ID" value="OZG61865.1"/>
    <property type="molecule type" value="Genomic_DNA"/>
</dbReference>
<comment type="caution">
    <text evidence="7">The sequence shown here is derived from an EMBL/GenBank/DDBJ whole genome shotgun (WGS) entry which is preliminary data.</text>
</comment>
<dbReference type="PANTHER" id="PTHR30146">
    <property type="entry name" value="LACI-RELATED TRANSCRIPTIONAL REPRESSOR"/>
    <property type="match status" value="1"/>
</dbReference>
<organism evidence="7 8">
    <name type="scientific">Bifidobacterium myosotis</name>
    <dbReference type="NCBI Taxonomy" id="1630166"/>
    <lineage>
        <taxon>Bacteria</taxon>
        <taxon>Bacillati</taxon>
        <taxon>Actinomycetota</taxon>
        <taxon>Actinomycetes</taxon>
        <taxon>Bifidobacteriales</taxon>
        <taxon>Bifidobacteriaceae</taxon>
        <taxon>Bifidobacterium</taxon>
    </lineage>
</organism>
<protein>
    <submittedName>
        <fullName evidence="7">Transcriptional regulator</fullName>
    </submittedName>
</protein>
<dbReference type="GO" id="GO:0000976">
    <property type="term" value="F:transcription cis-regulatory region binding"/>
    <property type="evidence" value="ECO:0007669"/>
    <property type="project" value="TreeGrafter"/>
</dbReference>